<evidence type="ECO:0000313" key="3">
    <source>
        <dbReference type="Proteomes" id="UP000620139"/>
    </source>
</evidence>
<keyword evidence="3" id="KW-1185">Reference proteome</keyword>
<feature type="transmembrane region" description="Helical" evidence="1">
    <location>
        <begin position="29"/>
        <end position="52"/>
    </location>
</feature>
<dbReference type="Proteomes" id="UP000620139">
    <property type="component" value="Unassembled WGS sequence"/>
</dbReference>
<dbReference type="RefSeq" id="WP_198100549.1">
    <property type="nucleotide sequence ID" value="NZ_JAEDAL010000003.1"/>
</dbReference>
<evidence type="ECO:0000256" key="1">
    <source>
        <dbReference type="SAM" id="Phobius"/>
    </source>
</evidence>
<keyword evidence="1" id="KW-0472">Membrane</keyword>
<feature type="transmembrane region" description="Helical" evidence="1">
    <location>
        <begin position="64"/>
        <end position="86"/>
    </location>
</feature>
<sequence>MELSTFQDQVRRSEAAYRAQPDHFSRETALWAALPHAVMGAGLAGGAILLGWGFSGLISGASDVLSLLFAIGAALAGTVTLLAALVPLGVRLPKPEGLVLAREAAPGLFEGLDRLQQFFLSEPLNEVHLSTEFEVRLVQRRRWGLLGSRRHTLLIGLPLLMALERRRLLALVGLAVCRLRRRPERFTARMVLQRELVQRVAEQLAHDRRWIAQPTRHFYAWLAPRFLARTQPLVRYEVLMADRLVAKRVGPDIWEAALKEAALKKAWMDQAFWPWLWLRAQRHETPKGPHRALKRKLIEPLPPVFARQTLAALWRRDETEADPQPSLRTRLQSLDPHAQRSLPAHSQSAASKLIEEASLQRAIEAFDREWGQQNAQRWQAYRGTLLRWREQQSHWSHAAQSADELTEWTRLTLGLDPKADVRGPLMAALAQRPQHAAALKGLAEALEALDRPQSLALTTRLFEISPTDKGWAAARMVDALENPVRDVDALRHWRNLQATVQAEHLRIDTQLQDGEPLTHSGPPDLSKLEQDRLLLTLRRQPAIERAWLARKVLPEFLWLRAYVLVLDLPGLDRLRAQALCDELSQDDTLLPGPCRILPVQVGFNPLQDPLQPLDLLSP</sequence>
<protein>
    <submittedName>
        <fullName evidence="2">Uncharacterized protein</fullName>
    </submittedName>
</protein>
<dbReference type="AlphaFoldDB" id="A0A931NEW6"/>
<keyword evidence="1" id="KW-0812">Transmembrane</keyword>
<reference evidence="2" key="1">
    <citation type="submission" date="2020-12" db="EMBL/GenBank/DDBJ databases">
        <title>The genome sequence of Inhella sp. 4Y17.</title>
        <authorList>
            <person name="Liu Y."/>
        </authorList>
    </citation>
    <scope>NUCLEOTIDE SEQUENCE</scope>
    <source>
        <strain evidence="2">4Y10</strain>
    </source>
</reference>
<organism evidence="2 3">
    <name type="scientific">Inhella gelatinilytica</name>
    <dbReference type="NCBI Taxonomy" id="2795030"/>
    <lineage>
        <taxon>Bacteria</taxon>
        <taxon>Pseudomonadati</taxon>
        <taxon>Pseudomonadota</taxon>
        <taxon>Betaproteobacteria</taxon>
        <taxon>Burkholderiales</taxon>
        <taxon>Sphaerotilaceae</taxon>
        <taxon>Inhella</taxon>
    </lineage>
</organism>
<comment type="caution">
    <text evidence="2">The sequence shown here is derived from an EMBL/GenBank/DDBJ whole genome shotgun (WGS) entry which is preliminary data.</text>
</comment>
<gene>
    <name evidence="2" type="ORF">I7X43_08720</name>
</gene>
<proteinExistence type="predicted"/>
<dbReference type="EMBL" id="JAEDAL010000003">
    <property type="protein sequence ID" value="MBH9552936.1"/>
    <property type="molecule type" value="Genomic_DNA"/>
</dbReference>
<keyword evidence="1" id="KW-1133">Transmembrane helix</keyword>
<evidence type="ECO:0000313" key="2">
    <source>
        <dbReference type="EMBL" id="MBH9552936.1"/>
    </source>
</evidence>
<name>A0A931NEW6_9BURK</name>
<accession>A0A931NEW6</accession>